<gene>
    <name evidence="1" type="ORF">C1SCF055_LOCUS10420</name>
</gene>
<sequence length="199" mass="22545">MAVSLDCKKMQEACRGKSSLFGSDTQITHRRLVVLQLQAFVKVADADLLKRPLTFSLKSHTHRSHRSRSRFQNLLDKTWWAKRLHKSFGNFTRDRNWASGAFVANTPVPSGYELVGAVRNENAALWRIYQVSKEVIRLDCTKPLKEAPFKKWAPLTMEAAKGLDWGDLNFCEDANEWLLFHASIPEAELSLAGDTVTAV</sequence>
<dbReference type="EMBL" id="CAMXCT030000744">
    <property type="protein sequence ID" value="CAL4770068.1"/>
    <property type="molecule type" value="Genomic_DNA"/>
</dbReference>
<accession>A0A9P1C0D5</accession>
<comment type="caution">
    <text evidence="1">The sequence shown here is derived from an EMBL/GenBank/DDBJ whole genome shotgun (WGS) entry which is preliminary data.</text>
</comment>
<dbReference type="Proteomes" id="UP001152797">
    <property type="component" value="Unassembled WGS sequence"/>
</dbReference>
<dbReference type="OrthoDB" id="425460at2759"/>
<reference evidence="2" key="2">
    <citation type="submission" date="2024-04" db="EMBL/GenBank/DDBJ databases">
        <authorList>
            <person name="Chen Y."/>
            <person name="Shah S."/>
            <person name="Dougan E. K."/>
            <person name="Thang M."/>
            <person name="Chan C."/>
        </authorList>
    </citation>
    <scope>NUCLEOTIDE SEQUENCE [LARGE SCALE GENOMIC DNA]</scope>
</reference>
<evidence type="ECO:0000313" key="2">
    <source>
        <dbReference type="EMBL" id="CAL1136131.1"/>
    </source>
</evidence>
<evidence type="ECO:0000313" key="1">
    <source>
        <dbReference type="EMBL" id="CAI3982756.1"/>
    </source>
</evidence>
<evidence type="ECO:0000313" key="4">
    <source>
        <dbReference type="Proteomes" id="UP001152797"/>
    </source>
</evidence>
<dbReference type="AlphaFoldDB" id="A0A9P1C0D5"/>
<dbReference type="EMBL" id="CAMXCT020000744">
    <property type="protein sequence ID" value="CAL1136131.1"/>
    <property type="molecule type" value="Genomic_DNA"/>
</dbReference>
<proteinExistence type="predicted"/>
<organism evidence="1">
    <name type="scientific">Cladocopium goreaui</name>
    <dbReference type="NCBI Taxonomy" id="2562237"/>
    <lineage>
        <taxon>Eukaryota</taxon>
        <taxon>Sar</taxon>
        <taxon>Alveolata</taxon>
        <taxon>Dinophyceae</taxon>
        <taxon>Suessiales</taxon>
        <taxon>Symbiodiniaceae</taxon>
        <taxon>Cladocopium</taxon>
    </lineage>
</organism>
<keyword evidence="4" id="KW-1185">Reference proteome</keyword>
<name>A0A9P1C0D5_9DINO</name>
<dbReference type="EMBL" id="CAMXCT010000744">
    <property type="protein sequence ID" value="CAI3982756.1"/>
    <property type="molecule type" value="Genomic_DNA"/>
</dbReference>
<protein>
    <submittedName>
        <fullName evidence="3">Bacilysin biosynthesis oxidoreductase BacC</fullName>
    </submittedName>
</protein>
<evidence type="ECO:0000313" key="3">
    <source>
        <dbReference type="EMBL" id="CAL4770068.1"/>
    </source>
</evidence>
<reference evidence="1" key="1">
    <citation type="submission" date="2022-10" db="EMBL/GenBank/DDBJ databases">
        <authorList>
            <person name="Chen Y."/>
            <person name="Dougan E. K."/>
            <person name="Chan C."/>
            <person name="Rhodes N."/>
            <person name="Thang M."/>
        </authorList>
    </citation>
    <scope>NUCLEOTIDE SEQUENCE</scope>
</reference>